<proteinExistence type="inferred from homology"/>
<dbReference type="InterPro" id="IPR043143">
    <property type="entry name" value="Mal/L-sulf/L-lact_DH-like_NADP"/>
</dbReference>
<dbReference type="InterPro" id="IPR003767">
    <property type="entry name" value="Malate/L-lactate_DH-like"/>
</dbReference>
<accession>A0ABV6Y636</accession>
<dbReference type="PANTHER" id="PTHR11091">
    <property type="entry name" value="OXIDOREDUCTASE-RELATED"/>
    <property type="match status" value="1"/>
</dbReference>
<dbReference type="NCBIfam" id="NF007504">
    <property type="entry name" value="PRK10098.1"/>
    <property type="match status" value="1"/>
</dbReference>
<comment type="similarity">
    <text evidence="1">Belongs to the LDH2/MDH2 oxidoreductase family.</text>
</comment>
<dbReference type="PANTHER" id="PTHR11091:SF0">
    <property type="entry name" value="MALATE DEHYDROGENASE"/>
    <property type="match status" value="1"/>
</dbReference>
<reference evidence="3 4" key="1">
    <citation type="submission" date="2024-09" db="EMBL/GenBank/DDBJ databases">
        <title>Nodulacao em especies de Leguminosae Basais da Amazonia e Caracterizacao dos Rizobios e Bacterias Associadas aos Nodulos.</title>
        <authorList>
            <person name="Jambeiro I.C.A."/>
            <person name="Lopes I.S."/>
            <person name="Aguiar E.R.G.R."/>
            <person name="Santos A.F.J."/>
            <person name="Dos Santos J.M.F."/>
            <person name="Gross E."/>
        </authorList>
    </citation>
    <scope>NUCLEOTIDE SEQUENCE [LARGE SCALE GENOMIC DNA]</scope>
    <source>
        <strain evidence="3 4">BRUESC1165</strain>
    </source>
</reference>
<evidence type="ECO:0000256" key="1">
    <source>
        <dbReference type="ARBA" id="ARBA00006056"/>
    </source>
</evidence>
<dbReference type="RefSeq" id="WP_377029217.1">
    <property type="nucleotide sequence ID" value="NZ_JBHOMY010000016.1"/>
</dbReference>
<dbReference type="Gene3D" id="1.10.1530.10">
    <property type="match status" value="1"/>
</dbReference>
<dbReference type="InterPro" id="IPR036111">
    <property type="entry name" value="Mal/L-sulfo/L-lacto_DH-like_sf"/>
</dbReference>
<gene>
    <name evidence="3" type="ORF">ACETIH_06970</name>
</gene>
<keyword evidence="2" id="KW-0560">Oxidoreductase</keyword>
<name>A0ABV6Y636_9HYPH</name>
<dbReference type="Proteomes" id="UP001593940">
    <property type="component" value="Unassembled WGS sequence"/>
</dbReference>
<dbReference type="Gene3D" id="3.30.1370.60">
    <property type="entry name" value="Hypothetical oxidoreductase yiak, domain 2"/>
    <property type="match status" value="1"/>
</dbReference>
<evidence type="ECO:0000313" key="3">
    <source>
        <dbReference type="EMBL" id="MFC1456467.1"/>
    </source>
</evidence>
<dbReference type="SUPFAM" id="SSF89733">
    <property type="entry name" value="L-sulfolactate dehydrogenase-like"/>
    <property type="match status" value="1"/>
</dbReference>
<dbReference type="InterPro" id="IPR043144">
    <property type="entry name" value="Mal/L-sulf/L-lact_DH-like_ah"/>
</dbReference>
<evidence type="ECO:0000256" key="2">
    <source>
        <dbReference type="ARBA" id="ARBA00023002"/>
    </source>
</evidence>
<protein>
    <submittedName>
        <fullName evidence="3">Malate/lactate/ureidoglycolate dehydrogenase</fullName>
    </submittedName>
</protein>
<keyword evidence="4" id="KW-1185">Reference proteome</keyword>
<comment type="caution">
    <text evidence="3">The sequence shown here is derived from an EMBL/GenBank/DDBJ whole genome shotgun (WGS) entry which is preliminary data.</text>
</comment>
<dbReference type="Pfam" id="PF02615">
    <property type="entry name" value="Ldh_2"/>
    <property type="match status" value="1"/>
</dbReference>
<sequence length="370" mass="38926">MTNYVAVRAQLLSSAIAQIFQGIGSNEIEARLIADNLVLANLSGHDSHGVGLVPLYLDGVKAGLVRVNQRPEIIADSGMMITIDAGMGFGQAIGHEAMELGISRVRTSGICLVAIRNCHHLGRIGHWGEQCAQAGYVSTHYVNTLGLPPLVAPYGGSDARFATNPYCAALPGPNGQPVVLDMATSKIALGKVRVAMNKGTEVEDDTLIDADGQPTNDPRVMYQSPSGAILPFGRHKGYGLGVIAELFAGALTGGGTYNASTAVTKVIHNNMLSIIFDPEKLGGAASWRDDVSGFIDWVKASPPRENSDGVLVAGEPERITFVERSRSGIPVDETTWTELIGAARAVGLSSDVLAATLVNDFSSANSPKDH</sequence>
<evidence type="ECO:0000313" key="4">
    <source>
        <dbReference type="Proteomes" id="UP001593940"/>
    </source>
</evidence>
<dbReference type="EMBL" id="JBHOMY010000016">
    <property type="protein sequence ID" value="MFC1456467.1"/>
    <property type="molecule type" value="Genomic_DNA"/>
</dbReference>
<organism evidence="3 4">
    <name type="scientific">Microvirga arabica</name>
    <dbReference type="NCBI Taxonomy" id="1128671"/>
    <lineage>
        <taxon>Bacteria</taxon>
        <taxon>Pseudomonadati</taxon>
        <taxon>Pseudomonadota</taxon>
        <taxon>Alphaproteobacteria</taxon>
        <taxon>Hyphomicrobiales</taxon>
        <taxon>Methylobacteriaceae</taxon>
        <taxon>Microvirga</taxon>
    </lineage>
</organism>